<dbReference type="Pfam" id="PF00440">
    <property type="entry name" value="TetR_N"/>
    <property type="match status" value="1"/>
</dbReference>
<dbReference type="PROSITE" id="PS50977">
    <property type="entry name" value="HTH_TETR_2"/>
    <property type="match status" value="1"/>
</dbReference>
<evidence type="ECO:0000256" key="5">
    <source>
        <dbReference type="SAM" id="MobiDB-lite"/>
    </source>
</evidence>
<dbReference type="AlphaFoldDB" id="A0A2A4FYY7"/>
<evidence type="ECO:0000256" key="2">
    <source>
        <dbReference type="ARBA" id="ARBA00023125"/>
    </source>
</evidence>
<dbReference type="SUPFAM" id="SSF46689">
    <property type="entry name" value="Homeodomain-like"/>
    <property type="match status" value="1"/>
</dbReference>
<keyword evidence="8" id="KW-1185">Reference proteome</keyword>
<evidence type="ECO:0000313" key="7">
    <source>
        <dbReference type="EMBL" id="PCE44004.1"/>
    </source>
</evidence>
<dbReference type="OrthoDB" id="9795242at2"/>
<sequence length="309" mass="33660">MQFATSVMGEHSAERFGTRSASPGCNIGCMQATPHLGNPPSTWFKAPRCASSMPSQWMPGVTMRSPASRKKKPALTPLWESEARSSPKMEGRALVLEAAATAFYERGYAGTTLDHVATILGTTKGQIYHYYRSKLDLYFDVAVGAFFMINERIYPLAEAKGVPAAQRLHDVFRAFATELMEHYPFHRVALEATQFKLIGRGSAAQERPLARINALRKQLEILINALIEEAAADGVCQIPSIQLAMRGGLGSLAWLIVWFDPKQSNSAEERDAIAMRIADFVVAGLGCRSSALTNSFAAETAAPPAAHRG</sequence>
<evidence type="ECO:0000259" key="6">
    <source>
        <dbReference type="PROSITE" id="PS50977"/>
    </source>
</evidence>
<dbReference type="PRINTS" id="PR00455">
    <property type="entry name" value="HTHTETR"/>
</dbReference>
<keyword evidence="1" id="KW-0805">Transcription regulation</keyword>
<keyword evidence="3" id="KW-0804">Transcription</keyword>
<proteinExistence type="predicted"/>
<gene>
    <name evidence="7" type="ORF">COO09_03540</name>
</gene>
<dbReference type="EMBL" id="NWUF01000002">
    <property type="protein sequence ID" value="PCE44004.1"/>
    <property type="molecule type" value="Genomic_DNA"/>
</dbReference>
<dbReference type="InterPro" id="IPR041490">
    <property type="entry name" value="KstR2_TetR_C"/>
</dbReference>
<keyword evidence="2 4" id="KW-0238">DNA-binding</keyword>
<evidence type="ECO:0000256" key="1">
    <source>
        <dbReference type="ARBA" id="ARBA00023015"/>
    </source>
</evidence>
<dbReference type="GO" id="GO:0000976">
    <property type="term" value="F:transcription cis-regulatory region binding"/>
    <property type="evidence" value="ECO:0007669"/>
    <property type="project" value="TreeGrafter"/>
</dbReference>
<evidence type="ECO:0000256" key="3">
    <source>
        <dbReference type="ARBA" id="ARBA00023163"/>
    </source>
</evidence>
<dbReference type="Pfam" id="PF17932">
    <property type="entry name" value="TetR_C_24"/>
    <property type="match status" value="1"/>
</dbReference>
<dbReference type="Proteomes" id="UP000218934">
    <property type="component" value="Unassembled WGS sequence"/>
</dbReference>
<dbReference type="InterPro" id="IPR050109">
    <property type="entry name" value="HTH-type_TetR-like_transc_reg"/>
</dbReference>
<dbReference type="PANTHER" id="PTHR30055:SF234">
    <property type="entry name" value="HTH-TYPE TRANSCRIPTIONAL REGULATOR BETI"/>
    <property type="match status" value="1"/>
</dbReference>
<feature type="region of interest" description="Disordered" evidence="5">
    <location>
        <begin position="60"/>
        <end position="83"/>
    </location>
</feature>
<dbReference type="KEGG" id="rdi:CMV14_20610"/>
<feature type="DNA-binding region" description="H-T-H motif" evidence="4">
    <location>
        <begin position="112"/>
        <end position="131"/>
    </location>
</feature>
<protein>
    <submittedName>
        <fullName evidence="7">TetR/AcrR family transcriptional regulator</fullName>
    </submittedName>
</protein>
<feature type="domain" description="HTH tetR-type" evidence="6">
    <location>
        <begin position="89"/>
        <end position="149"/>
    </location>
</feature>
<accession>A0A2A4FYY7</accession>
<comment type="caution">
    <text evidence="7">The sequence shown here is derived from an EMBL/GenBank/DDBJ whole genome shotgun (WGS) entry which is preliminary data.</text>
</comment>
<reference evidence="7 8" key="1">
    <citation type="submission" date="2017-09" db="EMBL/GenBank/DDBJ databases">
        <title>The Catabolism of 3,6-Dichlorosalicylic acid is Initiated by the Cytochrome P450 Monooxygenase DsmABC in Rhizorhabdus dicambivorans Ndbn-20.</title>
        <authorList>
            <person name="Na L."/>
        </authorList>
    </citation>
    <scope>NUCLEOTIDE SEQUENCE [LARGE SCALE GENOMIC DNA]</scope>
    <source>
        <strain evidence="7 8">Ndbn-20m</strain>
    </source>
</reference>
<dbReference type="InterPro" id="IPR001647">
    <property type="entry name" value="HTH_TetR"/>
</dbReference>
<name>A0A2A4FYY7_9SPHN</name>
<dbReference type="InterPro" id="IPR009057">
    <property type="entry name" value="Homeodomain-like_sf"/>
</dbReference>
<dbReference type="Gene3D" id="1.10.10.60">
    <property type="entry name" value="Homeodomain-like"/>
    <property type="match status" value="1"/>
</dbReference>
<evidence type="ECO:0000256" key="4">
    <source>
        <dbReference type="PROSITE-ProRule" id="PRU00335"/>
    </source>
</evidence>
<evidence type="ECO:0000313" key="8">
    <source>
        <dbReference type="Proteomes" id="UP000218934"/>
    </source>
</evidence>
<dbReference type="Gene3D" id="1.10.357.10">
    <property type="entry name" value="Tetracycline Repressor, domain 2"/>
    <property type="match status" value="1"/>
</dbReference>
<dbReference type="GO" id="GO:0003700">
    <property type="term" value="F:DNA-binding transcription factor activity"/>
    <property type="evidence" value="ECO:0007669"/>
    <property type="project" value="TreeGrafter"/>
</dbReference>
<dbReference type="PANTHER" id="PTHR30055">
    <property type="entry name" value="HTH-TYPE TRANSCRIPTIONAL REGULATOR RUTR"/>
    <property type="match status" value="1"/>
</dbReference>
<organism evidence="7 8">
    <name type="scientific">Rhizorhabdus dicambivorans</name>
    <dbReference type="NCBI Taxonomy" id="1850238"/>
    <lineage>
        <taxon>Bacteria</taxon>
        <taxon>Pseudomonadati</taxon>
        <taxon>Pseudomonadota</taxon>
        <taxon>Alphaproteobacteria</taxon>
        <taxon>Sphingomonadales</taxon>
        <taxon>Sphingomonadaceae</taxon>
        <taxon>Rhizorhabdus</taxon>
    </lineage>
</organism>